<keyword evidence="2" id="KW-1185">Reference proteome</keyword>
<evidence type="ECO:0000313" key="2">
    <source>
        <dbReference type="Proteomes" id="UP000887565"/>
    </source>
</evidence>
<accession>A0A915L7P7</accession>
<dbReference type="AlphaFoldDB" id="A0A915L7P7"/>
<evidence type="ECO:0000256" key="1">
    <source>
        <dbReference type="SAM" id="Phobius"/>
    </source>
</evidence>
<proteinExistence type="predicted"/>
<dbReference type="Proteomes" id="UP000887565">
    <property type="component" value="Unplaced"/>
</dbReference>
<dbReference type="WBParaSite" id="nRc.2.0.1.t47059-RA">
    <property type="protein sequence ID" value="nRc.2.0.1.t47059-RA"/>
    <property type="gene ID" value="nRc.2.0.1.g47059"/>
</dbReference>
<evidence type="ECO:0000313" key="3">
    <source>
        <dbReference type="WBParaSite" id="nRc.2.0.1.t47059-RA"/>
    </source>
</evidence>
<keyword evidence="1" id="KW-0472">Membrane</keyword>
<sequence>MVGKMTKENEQESRESRHRMVGRVFSKSLLSIYLWKTNHLFKVVVVGATATDELATLIVRIVITRTGAIVFVSFLARNKPEARSFL</sequence>
<keyword evidence="1" id="KW-1133">Transmembrane helix</keyword>
<feature type="transmembrane region" description="Helical" evidence="1">
    <location>
        <begin position="57"/>
        <end position="76"/>
    </location>
</feature>
<keyword evidence="1" id="KW-0812">Transmembrane</keyword>
<organism evidence="2 3">
    <name type="scientific">Romanomermis culicivorax</name>
    <name type="common">Nematode worm</name>
    <dbReference type="NCBI Taxonomy" id="13658"/>
    <lineage>
        <taxon>Eukaryota</taxon>
        <taxon>Metazoa</taxon>
        <taxon>Ecdysozoa</taxon>
        <taxon>Nematoda</taxon>
        <taxon>Enoplea</taxon>
        <taxon>Dorylaimia</taxon>
        <taxon>Mermithida</taxon>
        <taxon>Mermithoidea</taxon>
        <taxon>Mermithidae</taxon>
        <taxon>Romanomermis</taxon>
    </lineage>
</organism>
<protein>
    <submittedName>
        <fullName evidence="3">Uncharacterized protein</fullName>
    </submittedName>
</protein>
<name>A0A915L7P7_ROMCU</name>
<reference evidence="3" key="1">
    <citation type="submission" date="2022-11" db="UniProtKB">
        <authorList>
            <consortium name="WormBaseParasite"/>
        </authorList>
    </citation>
    <scope>IDENTIFICATION</scope>
</reference>